<dbReference type="PANTHER" id="PTHR46268:SF6">
    <property type="entry name" value="UNIVERSAL STRESS PROTEIN UP12"/>
    <property type="match status" value="1"/>
</dbReference>
<feature type="domain" description="UspA" evidence="2">
    <location>
        <begin position="5"/>
        <end position="139"/>
    </location>
</feature>
<dbReference type="PRINTS" id="PR01438">
    <property type="entry name" value="UNVRSLSTRESS"/>
</dbReference>
<proteinExistence type="inferred from homology"/>
<dbReference type="CDD" id="cd00293">
    <property type="entry name" value="USP-like"/>
    <property type="match status" value="1"/>
</dbReference>
<evidence type="ECO:0000313" key="3">
    <source>
        <dbReference type="EMBL" id="MFC4873550.1"/>
    </source>
</evidence>
<dbReference type="Pfam" id="PF00582">
    <property type="entry name" value="Usp"/>
    <property type="match status" value="2"/>
</dbReference>
<dbReference type="InterPro" id="IPR006016">
    <property type="entry name" value="UspA"/>
</dbReference>
<name>A0ABV9T495_9BACT</name>
<dbReference type="Proteomes" id="UP001595818">
    <property type="component" value="Unassembled WGS sequence"/>
</dbReference>
<evidence type="ECO:0000256" key="1">
    <source>
        <dbReference type="ARBA" id="ARBA00008791"/>
    </source>
</evidence>
<feature type="domain" description="UspA" evidence="2">
    <location>
        <begin position="147"/>
        <end position="286"/>
    </location>
</feature>
<reference evidence="4" key="1">
    <citation type="journal article" date="2019" name="Int. J. Syst. Evol. Microbiol.">
        <title>The Global Catalogue of Microorganisms (GCM) 10K type strain sequencing project: providing services to taxonomists for standard genome sequencing and annotation.</title>
        <authorList>
            <consortium name="The Broad Institute Genomics Platform"/>
            <consortium name="The Broad Institute Genome Sequencing Center for Infectious Disease"/>
            <person name="Wu L."/>
            <person name="Ma J."/>
        </authorList>
    </citation>
    <scope>NUCLEOTIDE SEQUENCE [LARGE SCALE GENOMIC DNA]</scope>
    <source>
        <strain evidence="4">CGMCC 4.7466</strain>
    </source>
</reference>
<dbReference type="EMBL" id="JBHSJJ010000011">
    <property type="protein sequence ID" value="MFC4873550.1"/>
    <property type="molecule type" value="Genomic_DNA"/>
</dbReference>
<dbReference type="InterPro" id="IPR006015">
    <property type="entry name" value="Universal_stress_UspA"/>
</dbReference>
<protein>
    <submittedName>
        <fullName evidence="3">Universal stress protein</fullName>
    </submittedName>
</protein>
<keyword evidence="4" id="KW-1185">Reference proteome</keyword>
<gene>
    <name evidence="3" type="ORF">ACFPFU_17745</name>
</gene>
<dbReference type="InterPro" id="IPR014729">
    <property type="entry name" value="Rossmann-like_a/b/a_fold"/>
</dbReference>
<evidence type="ECO:0000259" key="2">
    <source>
        <dbReference type="Pfam" id="PF00582"/>
    </source>
</evidence>
<organism evidence="3 4">
    <name type="scientific">Negadavirga shengliensis</name>
    <dbReference type="NCBI Taxonomy" id="1389218"/>
    <lineage>
        <taxon>Bacteria</taxon>
        <taxon>Pseudomonadati</taxon>
        <taxon>Bacteroidota</taxon>
        <taxon>Cytophagia</taxon>
        <taxon>Cytophagales</taxon>
        <taxon>Cyclobacteriaceae</taxon>
        <taxon>Negadavirga</taxon>
    </lineage>
</organism>
<dbReference type="SUPFAM" id="SSF52402">
    <property type="entry name" value="Adenine nucleotide alpha hydrolases-like"/>
    <property type="match status" value="2"/>
</dbReference>
<comment type="similarity">
    <text evidence="1">Belongs to the universal stress protein A family.</text>
</comment>
<dbReference type="PANTHER" id="PTHR46268">
    <property type="entry name" value="STRESS RESPONSE PROTEIN NHAX"/>
    <property type="match status" value="1"/>
</dbReference>
<comment type="caution">
    <text evidence="3">The sequence shown here is derived from an EMBL/GenBank/DDBJ whole genome shotgun (WGS) entry which is preliminary data.</text>
</comment>
<dbReference type="RefSeq" id="WP_377066515.1">
    <property type="nucleotide sequence ID" value="NZ_JBHSJJ010000011.1"/>
</dbReference>
<evidence type="ECO:0000313" key="4">
    <source>
        <dbReference type="Proteomes" id="UP001595818"/>
    </source>
</evidence>
<accession>A0ABV9T495</accession>
<dbReference type="Gene3D" id="3.40.50.620">
    <property type="entry name" value="HUPs"/>
    <property type="match status" value="2"/>
</dbReference>
<sequence>MKELKHIGLFVDLSGMDELLLRYIKKLDDVFDFESLTLVHFVAMEELPTDISAMLPSLEQSLEEALEEELYDLVEKVFGQKKSTIHVHVYTGGKLDQMIDWVDEQGFDLVLFGKKSWHQGSGIFSSKVVRLTSSNTLFVPETSHPSFGKLVLALDFSDYTPRCVEVTEIIAGKTGARILPVHVLKVGVQYFPYIGNKSELQKGLRKKAETNYHKLQKKTGMDAKMEILEDKEVPISMDIYNYAVRQGAHLIVVGNKGKSDDDDLLIGSVAERLIAHDKHLPVLVVK</sequence>